<feature type="region of interest" description="Disordered" evidence="1">
    <location>
        <begin position="337"/>
        <end position="387"/>
    </location>
</feature>
<dbReference type="AlphaFoldDB" id="A0A1P8USH5"/>
<dbReference type="Proteomes" id="UP000187059">
    <property type="component" value="Chromosome"/>
</dbReference>
<organism evidence="2 3">
    <name type="scientific">Salipiger abyssi</name>
    <dbReference type="NCBI Taxonomy" id="1250539"/>
    <lineage>
        <taxon>Bacteria</taxon>
        <taxon>Pseudomonadati</taxon>
        <taxon>Pseudomonadota</taxon>
        <taxon>Alphaproteobacteria</taxon>
        <taxon>Rhodobacterales</taxon>
        <taxon>Roseobacteraceae</taxon>
        <taxon>Salipiger</taxon>
    </lineage>
</organism>
<keyword evidence="3" id="KW-1185">Reference proteome</keyword>
<protein>
    <submittedName>
        <fullName evidence="2">Uncharacterized protein</fullName>
    </submittedName>
</protein>
<feature type="compositionally biased region" description="Acidic residues" evidence="1">
    <location>
        <begin position="349"/>
        <end position="360"/>
    </location>
</feature>
<gene>
    <name evidence="2" type="ORF">Ga0080574_TMP1954</name>
</gene>
<dbReference type="KEGG" id="paby:Ga0080574_TMP1954"/>
<proteinExistence type="predicted"/>
<name>A0A1P8USH5_9RHOB</name>
<reference evidence="2 3" key="1">
    <citation type="submission" date="2016-04" db="EMBL/GenBank/DDBJ databases">
        <title>Deep-sea bacteria in the southern Pacific.</title>
        <authorList>
            <person name="Tang K."/>
        </authorList>
    </citation>
    <scope>NUCLEOTIDE SEQUENCE [LARGE SCALE GENOMIC DNA]</scope>
    <source>
        <strain evidence="2 3">JLT2014</strain>
    </source>
</reference>
<dbReference type="EMBL" id="CP015093">
    <property type="protein sequence ID" value="APZ52288.1"/>
    <property type="molecule type" value="Genomic_DNA"/>
</dbReference>
<evidence type="ECO:0000313" key="2">
    <source>
        <dbReference type="EMBL" id="APZ52288.1"/>
    </source>
</evidence>
<sequence length="790" mass="85397">MSRFAATILFQRISQWQLQPSMRRQRNSPHHQQAEVYDGPVSIDRARTLDRVIRSRTCRHRAPFPHTQLILVDKISWDLLMRAFFSCAFCLCVGVSAANPLRAEVTLTTTDNAIVFVASGSPRESFGTAYISDGGADRARLETELGYAGVSYDRYVTLSNANARDMLTDTDMVTALPLRLLSEPFAAQFFAGTYFAFVATPSGLEAATITRPDGATIDAQDISAVVASAPAILRVSDGQTTILSTTTPLDPGALDVRMYGMTMPRDWLADRLAGSGIELGELSGIGAEQLTNTVSTPGEAVIFLSQNQEHPTIAPIFDEALSARFYVVTNFGILPAQPEAASPPPAEEATVEAVDEDAQPETEAVAAAGDPAPSPQDDPVATPPAAASDAPYFDLTSSEVYILVAADQAALDGLTSVYVPRLVTRFTNGGAERSQVEVIPFVDHDWRQQAVHRYLQWIAADRGGYIPAFSRHNEFRILDGVPMEDRQTLNSVPAILSSELARDELSVARDIPGAAFAILDRRGITQIRPVIGVPPDGPVLTIAHGQDEGFADAHRRMRSQPNQYVILPADGGPIRVVYMFSAARSLTRQVDLSAIPEDLRGPQSTFVPTSITPISDLPPVDQVRLLNEPGTAFVYGRNWIVDFIGDPVFDRLFAGDRPILGIDGQPLDLEPFPVAALRASDQQGIFPGETNASFCGIASGPFLLANEPRTPVDEQGQRFMIATGDTRAIDLATTAGYGRARQYYIATDDELRGLVGSLRINRAMVFSGPEVANRVFGAGFDCNAGVVTPF</sequence>
<evidence type="ECO:0000256" key="1">
    <source>
        <dbReference type="SAM" id="MobiDB-lite"/>
    </source>
</evidence>
<evidence type="ECO:0000313" key="3">
    <source>
        <dbReference type="Proteomes" id="UP000187059"/>
    </source>
</evidence>
<accession>A0A1P8USH5</accession>